<comment type="caution">
    <text evidence="1">The sequence shown here is derived from an EMBL/GenBank/DDBJ whole genome shotgun (WGS) entry which is preliminary data.</text>
</comment>
<keyword evidence="2" id="KW-1185">Reference proteome</keyword>
<name>A0ABP8NI32_9BACT</name>
<sequence length="438" mass="48768">MAATTVAAQLSAQDAPQKKAINELRLDLTEDGSKYIKATLLNQTWVRWNQSNPGTTVNGDPKDNTFDIGLRRTRMQLYGQLSDHTFFYAQFGMNNFNFLSQNAGNRKLQPFFHDVLGEYKVFKDNDKLKIGGGLTIVTGLSRFTQPSISSILTTDVPVFLQSTVDQTDEFARKLAVYARGQVGKIDYRVAISDPFPIQTNGQAVPTPGADATFTTFGHSYQYSGMFIYNILDKEPHTTPYLAGTYLGEKKILNIEAGAIYHPNATWTVIGADTAFHNMLHYGLAVYADMPLQNNKYALSAYAGYFFTDYGPNYLRNSGQMNPANGTTSTTLASGFGNSYPMFGTGSNIYMQAGLRLPNDLLGDAGTLLPYVSYRTSSFDKLDDPMSVYDAGVNWLIDKHRSKISLNYQLRPVFRRQTNGDITHTVNASSAWVQYQVYF</sequence>
<evidence type="ECO:0008006" key="3">
    <source>
        <dbReference type="Google" id="ProtNLM"/>
    </source>
</evidence>
<protein>
    <recommendedName>
        <fullName evidence="3">Porin</fullName>
    </recommendedName>
</protein>
<evidence type="ECO:0000313" key="2">
    <source>
        <dbReference type="Proteomes" id="UP001500067"/>
    </source>
</evidence>
<organism evidence="1 2">
    <name type="scientific">Nemorincola caseinilytica</name>
    <dbReference type="NCBI Taxonomy" id="2054315"/>
    <lineage>
        <taxon>Bacteria</taxon>
        <taxon>Pseudomonadati</taxon>
        <taxon>Bacteroidota</taxon>
        <taxon>Chitinophagia</taxon>
        <taxon>Chitinophagales</taxon>
        <taxon>Chitinophagaceae</taxon>
        <taxon>Nemorincola</taxon>
    </lineage>
</organism>
<evidence type="ECO:0000313" key="1">
    <source>
        <dbReference type="EMBL" id="GAA4465867.1"/>
    </source>
</evidence>
<dbReference type="Proteomes" id="UP001500067">
    <property type="component" value="Unassembled WGS sequence"/>
</dbReference>
<gene>
    <name evidence="1" type="ORF">GCM10023093_18800</name>
</gene>
<reference evidence="2" key="1">
    <citation type="journal article" date="2019" name="Int. J. Syst. Evol. Microbiol.">
        <title>The Global Catalogue of Microorganisms (GCM) 10K type strain sequencing project: providing services to taxonomists for standard genome sequencing and annotation.</title>
        <authorList>
            <consortium name="The Broad Institute Genomics Platform"/>
            <consortium name="The Broad Institute Genome Sequencing Center for Infectious Disease"/>
            <person name="Wu L."/>
            <person name="Ma J."/>
        </authorList>
    </citation>
    <scope>NUCLEOTIDE SEQUENCE [LARGE SCALE GENOMIC DNA]</scope>
    <source>
        <strain evidence="2">JCM 32105</strain>
    </source>
</reference>
<proteinExistence type="predicted"/>
<accession>A0ABP8NI32</accession>
<dbReference type="EMBL" id="BAABFA010000011">
    <property type="protein sequence ID" value="GAA4465867.1"/>
    <property type="molecule type" value="Genomic_DNA"/>
</dbReference>